<dbReference type="Gene3D" id="2.170.270.10">
    <property type="entry name" value="SET domain"/>
    <property type="match status" value="1"/>
</dbReference>
<evidence type="ECO:0000313" key="3">
    <source>
        <dbReference type="EMBL" id="CDR43810.1"/>
    </source>
</evidence>
<gene>
    <name evidence="3" type="ORF">RHTO0S_08e06128g</name>
</gene>
<evidence type="ECO:0000256" key="1">
    <source>
        <dbReference type="SAM" id="MobiDB-lite"/>
    </source>
</evidence>
<dbReference type="OrthoDB" id="265717at2759"/>
<dbReference type="InterPro" id="IPR001214">
    <property type="entry name" value="SET_dom"/>
</dbReference>
<dbReference type="InterPro" id="IPR053185">
    <property type="entry name" value="SET_domain_protein"/>
</dbReference>
<dbReference type="PANTHER" id="PTHR47332">
    <property type="entry name" value="SET DOMAIN-CONTAINING PROTEIN 5"/>
    <property type="match status" value="1"/>
</dbReference>
<accession>A0A061B1V8</accession>
<feature type="region of interest" description="Disordered" evidence="1">
    <location>
        <begin position="63"/>
        <end position="85"/>
    </location>
</feature>
<evidence type="ECO:0000259" key="2">
    <source>
        <dbReference type="PROSITE" id="PS50280"/>
    </source>
</evidence>
<reference evidence="3" key="1">
    <citation type="journal article" date="2014" name="Genome Announc.">
        <title>Draft genome sequence of Rhodosporidium toruloides CECT1137, an oleaginous yeast of biotechnological interest.</title>
        <authorList>
            <person name="Morin N."/>
            <person name="Calcas X."/>
            <person name="Devillers H."/>
            <person name="Durrens P."/>
            <person name="Sherman D.J."/>
            <person name="Nicaud J.-M."/>
            <person name="Neuveglise C."/>
        </authorList>
    </citation>
    <scope>NUCLEOTIDE SEQUENCE</scope>
    <source>
        <strain evidence="3">CECT1137</strain>
    </source>
</reference>
<protein>
    <submittedName>
        <fullName evidence="3">RHTO0S08e06128g1_1</fullName>
    </submittedName>
</protein>
<dbReference type="EMBL" id="LK052943">
    <property type="protein sequence ID" value="CDR43810.1"/>
    <property type="molecule type" value="Genomic_DNA"/>
</dbReference>
<proteinExistence type="predicted"/>
<sequence length="288" mass="32364">MAGQDGSQTLAAAAEPLFEIRETPAGFLGAFARVPIARGTLVLDDPPLFTLDAPLQAYLFQRAQSGSGGGPTPVEGEEEEEEPPKTLEEFLDKAIRTMLSWKTDEQRKEFWDLANTRPELPPAYGIFATNAVQTTGETGGMFLLLSRFNSSCRPTLSRPAWNPSTNSTRLYALRDISPGEELTWTYLNVTFEFEGVEARKAEMLRVFEFECCCEACDDERLSAEERAASEKRLLRLRRLKERIGWTEEGRAAEQTSGRTEVLREMVELSRQEGLWETADRLEKAIEQA</sequence>
<dbReference type="InterPro" id="IPR046341">
    <property type="entry name" value="SET_dom_sf"/>
</dbReference>
<dbReference type="PANTHER" id="PTHR47332:SF4">
    <property type="entry name" value="SET DOMAIN-CONTAINING PROTEIN 5"/>
    <property type="match status" value="1"/>
</dbReference>
<dbReference type="CDD" id="cd20071">
    <property type="entry name" value="SET_SMYD"/>
    <property type="match status" value="1"/>
</dbReference>
<dbReference type="Pfam" id="PF00856">
    <property type="entry name" value="SET"/>
    <property type="match status" value="1"/>
</dbReference>
<feature type="domain" description="SET" evidence="2">
    <location>
        <begin position="16"/>
        <end position="187"/>
    </location>
</feature>
<dbReference type="SUPFAM" id="SSF82199">
    <property type="entry name" value="SET domain"/>
    <property type="match status" value="1"/>
</dbReference>
<dbReference type="PROSITE" id="PS50280">
    <property type="entry name" value="SET"/>
    <property type="match status" value="1"/>
</dbReference>
<dbReference type="SMART" id="SM00317">
    <property type="entry name" value="SET"/>
    <property type="match status" value="1"/>
</dbReference>
<name>A0A061B1V8_RHOTO</name>
<organism evidence="3">
    <name type="scientific">Rhodotorula toruloides</name>
    <name type="common">Yeast</name>
    <name type="synonym">Rhodosporidium toruloides</name>
    <dbReference type="NCBI Taxonomy" id="5286"/>
    <lineage>
        <taxon>Eukaryota</taxon>
        <taxon>Fungi</taxon>
        <taxon>Dikarya</taxon>
        <taxon>Basidiomycota</taxon>
        <taxon>Pucciniomycotina</taxon>
        <taxon>Microbotryomycetes</taxon>
        <taxon>Sporidiobolales</taxon>
        <taxon>Sporidiobolaceae</taxon>
        <taxon>Rhodotorula</taxon>
    </lineage>
</organism>
<dbReference type="AlphaFoldDB" id="A0A061B1V8"/>